<keyword evidence="4 5" id="KW-0648">Protein biosynthesis</keyword>
<comment type="catalytic activity">
    <reaction evidence="5">
        <text>N-terminal N-formyl-L-methionyl-[peptide] + H2O = N-terminal L-methionyl-[peptide] + formate</text>
        <dbReference type="Rhea" id="RHEA:24420"/>
        <dbReference type="Rhea" id="RHEA-COMP:10639"/>
        <dbReference type="Rhea" id="RHEA-COMP:10640"/>
        <dbReference type="ChEBI" id="CHEBI:15377"/>
        <dbReference type="ChEBI" id="CHEBI:15740"/>
        <dbReference type="ChEBI" id="CHEBI:49298"/>
        <dbReference type="ChEBI" id="CHEBI:64731"/>
        <dbReference type="EC" id="3.5.1.88"/>
    </reaction>
</comment>
<dbReference type="AlphaFoldDB" id="A0A1G2EZ66"/>
<dbReference type="PANTHER" id="PTHR10458:SF22">
    <property type="entry name" value="PEPTIDE DEFORMYLASE"/>
    <property type="match status" value="1"/>
</dbReference>
<proteinExistence type="inferred from homology"/>
<evidence type="ECO:0000313" key="6">
    <source>
        <dbReference type="EMBL" id="OGZ31007.1"/>
    </source>
</evidence>
<dbReference type="Gene3D" id="3.90.45.10">
    <property type="entry name" value="Peptide deformylase"/>
    <property type="match status" value="1"/>
</dbReference>
<accession>A0A1G2EZ66</accession>
<dbReference type="CDD" id="cd00487">
    <property type="entry name" value="Pep_deformylase"/>
    <property type="match status" value="1"/>
</dbReference>
<evidence type="ECO:0000256" key="1">
    <source>
        <dbReference type="ARBA" id="ARBA00010759"/>
    </source>
</evidence>
<dbReference type="PRINTS" id="PR01576">
    <property type="entry name" value="PDEFORMYLASE"/>
</dbReference>
<dbReference type="NCBIfam" id="NF001159">
    <property type="entry name" value="PRK00150.1-3"/>
    <property type="match status" value="1"/>
</dbReference>
<evidence type="ECO:0000256" key="4">
    <source>
        <dbReference type="ARBA" id="ARBA00022917"/>
    </source>
</evidence>
<dbReference type="GO" id="GO:0006412">
    <property type="term" value="P:translation"/>
    <property type="evidence" value="ECO:0007669"/>
    <property type="project" value="UniProtKB-UniRule"/>
</dbReference>
<reference evidence="6 7" key="1">
    <citation type="journal article" date="2016" name="Nat. Commun.">
        <title>Thousands of microbial genomes shed light on interconnected biogeochemical processes in an aquifer system.</title>
        <authorList>
            <person name="Anantharaman K."/>
            <person name="Brown C.T."/>
            <person name="Hug L.A."/>
            <person name="Sharon I."/>
            <person name="Castelle C.J."/>
            <person name="Probst A.J."/>
            <person name="Thomas B.C."/>
            <person name="Singh A."/>
            <person name="Wilkins M.J."/>
            <person name="Karaoz U."/>
            <person name="Brodie E.L."/>
            <person name="Williams K.H."/>
            <person name="Hubbard S.S."/>
            <person name="Banfield J.F."/>
        </authorList>
    </citation>
    <scope>NUCLEOTIDE SEQUENCE [LARGE SCALE GENOMIC DNA]</scope>
</reference>
<dbReference type="EMBL" id="MHMQ01000009">
    <property type="protein sequence ID" value="OGZ31007.1"/>
    <property type="molecule type" value="Genomic_DNA"/>
</dbReference>
<comment type="similarity">
    <text evidence="1 5">Belongs to the polypeptide deformylase family.</text>
</comment>
<dbReference type="NCBIfam" id="TIGR00079">
    <property type="entry name" value="pept_deformyl"/>
    <property type="match status" value="1"/>
</dbReference>
<dbReference type="GO" id="GO:0046872">
    <property type="term" value="F:metal ion binding"/>
    <property type="evidence" value="ECO:0007669"/>
    <property type="project" value="UniProtKB-KW"/>
</dbReference>
<comment type="caution">
    <text evidence="6">The sequence shown here is derived from an EMBL/GenBank/DDBJ whole genome shotgun (WGS) entry which is preliminary data.</text>
</comment>
<sequence length="174" mass="19352">MTIVQIGNKILRRNSEDVPADKIKSKETRELITRMSDALRKEPQGIGLAAPQIGVSKSVFIVSEYVFKPSAFTQKESAEDIKKRKAEEKYAVFINPKITKLSRKKGLLSEGCLSVAGSFGKVRRSTNVTVEAFDEKGVKFKRGAGGLLAQVIQHEFDHLNGVIFVDRAEKMDKI</sequence>
<feature type="binding site" evidence="5">
    <location>
        <position position="158"/>
    </location>
    <ligand>
        <name>Fe cation</name>
        <dbReference type="ChEBI" id="CHEBI:24875"/>
    </ligand>
</feature>
<evidence type="ECO:0000256" key="2">
    <source>
        <dbReference type="ARBA" id="ARBA00022723"/>
    </source>
</evidence>
<protein>
    <recommendedName>
        <fullName evidence="5">Peptide deformylase</fullName>
        <shortName evidence="5">PDF</shortName>
        <ecNumber evidence="5">3.5.1.88</ecNumber>
    </recommendedName>
    <alternativeName>
        <fullName evidence="5">Polypeptide deformylase</fullName>
    </alternativeName>
</protein>
<dbReference type="PIRSF" id="PIRSF004749">
    <property type="entry name" value="Pep_def"/>
    <property type="match status" value="1"/>
</dbReference>
<dbReference type="SUPFAM" id="SSF56420">
    <property type="entry name" value="Peptide deformylase"/>
    <property type="match status" value="1"/>
</dbReference>
<dbReference type="Pfam" id="PF01327">
    <property type="entry name" value="Pep_deformylase"/>
    <property type="match status" value="1"/>
</dbReference>
<comment type="cofactor">
    <cofactor evidence="5">
        <name>Fe(2+)</name>
        <dbReference type="ChEBI" id="CHEBI:29033"/>
    </cofactor>
    <text evidence="5">Binds 1 Fe(2+) ion.</text>
</comment>
<name>A0A1G2EZ66_9BACT</name>
<evidence type="ECO:0000256" key="5">
    <source>
        <dbReference type="HAMAP-Rule" id="MF_00163"/>
    </source>
</evidence>
<gene>
    <name evidence="5" type="primary">def</name>
    <name evidence="6" type="ORF">A2931_02475</name>
</gene>
<feature type="binding site" evidence="5">
    <location>
        <position position="154"/>
    </location>
    <ligand>
        <name>Fe cation</name>
        <dbReference type="ChEBI" id="CHEBI:24875"/>
    </ligand>
</feature>
<dbReference type="FunFam" id="3.90.45.10:FF:000003">
    <property type="entry name" value="Peptide deformylase"/>
    <property type="match status" value="1"/>
</dbReference>
<organism evidence="6 7">
    <name type="scientific">Candidatus Niyogibacteria bacterium RIFCSPLOWO2_01_FULL_45_48</name>
    <dbReference type="NCBI Taxonomy" id="1801724"/>
    <lineage>
        <taxon>Bacteria</taxon>
        <taxon>Candidatus Niyogiibacteriota</taxon>
    </lineage>
</organism>
<comment type="function">
    <text evidence="5">Removes the formyl group from the N-terminal Met of newly synthesized proteins. Requires at least a dipeptide for an efficient rate of reaction. N-terminal L-methionine is a prerequisite for activity but the enzyme has broad specificity at other positions.</text>
</comment>
<evidence type="ECO:0000313" key="7">
    <source>
        <dbReference type="Proteomes" id="UP000177486"/>
    </source>
</evidence>
<dbReference type="InterPro" id="IPR023635">
    <property type="entry name" value="Peptide_deformylase"/>
</dbReference>
<dbReference type="InterPro" id="IPR036821">
    <property type="entry name" value="Peptide_deformylase_sf"/>
</dbReference>
<dbReference type="PANTHER" id="PTHR10458">
    <property type="entry name" value="PEPTIDE DEFORMYLASE"/>
    <property type="match status" value="1"/>
</dbReference>
<keyword evidence="5" id="KW-0408">Iron</keyword>
<keyword evidence="2 5" id="KW-0479">Metal-binding</keyword>
<dbReference type="HAMAP" id="MF_00163">
    <property type="entry name" value="Pep_deformylase"/>
    <property type="match status" value="1"/>
</dbReference>
<keyword evidence="3 5" id="KW-0378">Hydrolase</keyword>
<dbReference type="Proteomes" id="UP000177486">
    <property type="component" value="Unassembled WGS sequence"/>
</dbReference>
<evidence type="ECO:0000256" key="3">
    <source>
        <dbReference type="ARBA" id="ARBA00022801"/>
    </source>
</evidence>
<dbReference type="EC" id="3.5.1.88" evidence="5"/>
<dbReference type="GO" id="GO:0042586">
    <property type="term" value="F:peptide deformylase activity"/>
    <property type="evidence" value="ECO:0007669"/>
    <property type="project" value="UniProtKB-UniRule"/>
</dbReference>
<feature type="active site" evidence="5">
    <location>
        <position position="155"/>
    </location>
</feature>
<feature type="binding site" evidence="5">
    <location>
        <position position="112"/>
    </location>
    <ligand>
        <name>Fe cation</name>
        <dbReference type="ChEBI" id="CHEBI:24875"/>
    </ligand>
</feature>